<evidence type="ECO:0000259" key="9">
    <source>
        <dbReference type="Pfam" id="PF13807"/>
    </source>
</evidence>
<dbReference type="GeneID" id="41335690"/>
<feature type="transmembrane region" description="Helical" evidence="7">
    <location>
        <begin position="303"/>
        <end position="327"/>
    </location>
</feature>
<feature type="transmembrane region" description="Helical" evidence="7">
    <location>
        <begin position="51"/>
        <end position="69"/>
    </location>
</feature>
<dbReference type="EMBL" id="AE017340">
    <property type="protein sequence ID" value="AAV81380.1"/>
    <property type="molecule type" value="Genomic_DNA"/>
</dbReference>
<keyword evidence="3 7" id="KW-0812">Transmembrane</keyword>
<evidence type="ECO:0000256" key="7">
    <source>
        <dbReference type="SAM" id="Phobius"/>
    </source>
</evidence>
<dbReference type="eggNOG" id="COG3206">
    <property type="taxonomic scope" value="Bacteria"/>
</dbReference>
<dbReference type="KEGG" id="ilo:IL0539"/>
<evidence type="ECO:0000256" key="2">
    <source>
        <dbReference type="ARBA" id="ARBA00022475"/>
    </source>
</evidence>
<dbReference type="PANTHER" id="PTHR32309">
    <property type="entry name" value="TYROSINE-PROTEIN KINASE"/>
    <property type="match status" value="1"/>
</dbReference>
<feature type="compositionally biased region" description="Low complexity" evidence="6">
    <location>
        <begin position="18"/>
        <end position="30"/>
    </location>
</feature>
<evidence type="ECO:0000313" key="11">
    <source>
        <dbReference type="Proteomes" id="UP000001171"/>
    </source>
</evidence>
<feature type="compositionally biased region" description="Low complexity" evidence="6">
    <location>
        <begin position="1"/>
        <end position="10"/>
    </location>
</feature>
<evidence type="ECO:0000256" key="6">
    <source>
        <dbReference type="SAM" id="MobiDB-lite"/>
    </source>
</evidence>
<evidence type="ECO:0000256" key="3">
    <source>
        <dbReference type="ARBA" id="ARBA00022692"/>
    </source>
</evidence>
<keyword evidence="5 7" id="KW-0472">Membrane</keyword>
<feature type="domain" description="Tyrosine-protein kinase G-rich" evidence="9">
    <location>
        <begin position="257"/>
        <end position="325"/>
    </location>
</feature>
<reference evidence="10 11" key="1">
    <citation type="journal article" date="2004" name="Proc. Natl. Acad. Sci. U.S.A.">
        <title>Genome sequence of the deep-sea gamma-proteobacterium Idiomarina loihiensis reveals amino acid fermentation as a source of carbon and energy.</title>
        <authorList>
            <person name="Hou S."/>
            <person name="Saw J.H."/>
            <person name="Lee K.S."/>
            <person name="Freitas T.A."/>
            <person name="Belisle C."/>
            <person name="Kawarabayasi Y."/>
            <person name="Donachie S.P."/>
            <person name="Pikina A."/>
            <person name="Galperin M.Y."/>
            <person name="Koonin E.V."/>
            <person name="Makarova K.S."/>
            <person name="Omelchenko M.V."/>
            <person name="Sorokin A."/>
            <person name="Wolf Y.I."/>
            <person name="Li Q.X."/>
            <person name="Keum Y.S."/>
            <person name="Campbell S."/>
            <person name="Denery J."/>
            <person name="Aizawa S."/>
            <person name="Shibata S."/>
            <person name="Malahoff A."/>
            <person name="Alam M."/>
        </authorList>
    </citation>
    <scope>NUCLEOTIDE SEQUENCE [LARGE SCALE GENOMIC DNA]</scope>
    <source>
        <strain evidence="11">ATCC BAA-735 / DSM 15497 / L2-TR</strain>
    </source>
</reference>
<dbReference type="Pfam" id="PF13807">
    <property type="entry name" value="GNVR"/>
    <property type="match status" value="1"/>
</dbReference>
<sequence>MTQENQQNPNNQPPAPYGPGQYPPNYYNGPYPQDDEIDLRELFGIIWDGKWIIIAITFVFAVGSVIYSLSLPNIYKAEATLAPTEEAQGQGLGGELGGLANLAGISVGSGKVDKVTMAMEILQSRQFIKNFVQKHNILPEIMAVKEWNESSGELVFNEEVYNPNANKWVRKTESSKQPAPTSWVYVNVFKNGLLVEKDEETPGLVNLSVSHRSPIIAHRWAEWLIQDINDHMRQRDIKEAQSSMEYLQNELGETNLSSMQQVFYQLIEKQIQTIMLANVRPEYVFQVLDPAVVPEQKSAPSRALICIVGTFLGGFLSLLVVFIRHLIRSSKSKADS</sequence>
<dbReference type="GO" id="GO:0005886">
    <property type="term" value="C:plasma membrane"/>
    <property type="evidence" value="ECO:0007669"/>
    <property type="project" value="UniProtKB-SubCell"/>
</dbReference>
<dbReference type="Proteomes" id="UP000001171">
    <property type="component" value="Chromosome"/>
</dbReference>
<accession>Q5R093</accession>
<feature type="domain" description="Polysaccharide chain length determinant N-terminal" evidence="8">
    <location>
        <begin position="35"/>
        <end position="134"/>
    </location>
</feature>
<evidence type="ECO:0000256" key="4">
    <source>
        <dbReference type="ARBA" id="ARBA00022989"/>
    </source>
</evidence>
<keyword evidence="4 7" id="KW-1133">Transmembrane helix</keyword>
<keyword evidence="11" id="KW-1185">Reference proteome</keyword>
<evidence type="ECO:0000256" key="5">
    <source>
        <dbReference type="ARBA" id="ARBA00023136"/>
    </source>
</evidence>
<dbReference type="InterPro" id="IPR032807">
    <property type="entry name" value="GNVR"/>
</dbReference>
<dbReference type="InterPro" id="IPR003856">
    <property type="entry name" value="LPS_length_determ_N"/>
</dbReference>
<evidence type="ECO:0000313" key="10">
    <source>
        <dbReference type="EMBL" id="AAV81380.1"/>
    </source>
</evidence>
<comment type="subcellular location">
    <subcellularLocation>
        <location evidence="1">Cell membrane</location>
        <topology evidence="1">Multi-pass membrane protein</topology>
    </subcellularLocation>
</comment>
<keyword evidence="2" id="KW-1003">Cell membrane</keyword>
<dbReference type="RefSeq" id="WP_011233797.1">
    <property type="nucleotide sequence ID" value="NC_006512.1"/>
</dbReference>
<dbReference type="AlphaFoldDB" id="Q5R093"/>
<feature type="region of interest" description="Disordered" evidence="6">
    <location>
        <begin position="1"/>
        <end position="30"/>
    </location>
</feature>
<protein>
    <submittedName>
        <fullName evidence="10">Chain length determinant protein</fullName>
    </submittedName>
</protein>
<name>Q5R093_IDILO</name>
<proteinExistence type="predicted"/>
<dbReference type="STRING" id="283942.IL0539"/>
<dbReference type="InterPro" id="IPR050445">
    <property type="entry name" value="Bact_polysacc_biosynth/exp"/>
</dbReference>
<dbReference type="GO" id="GO:0004713">
    <property type="term" value="F:protein tyrosine kinase activity"/>
    <property type="evidence" value="ECO:0007669"/>
    <property type="project" value="TreeGrafter"/>
</dbReference>
<dbReference type="PANTHER" id="PTHR32309:SF13">
    <property type="entry name" value="FERRIC ENTEROBACTIN TRANSPORT PROTEIN FEPE"/>
    <property type="match status" value="1"/>
</dbReference>
<dbReference type="Pfam" id="PF02706">
    <property type="entry name" value="Wzz"/>
    <property type="match status" value="1"/>
</dbReference>
<dbReference type="HOGENOM" id="CLU_074107_0_0_6"/>
<evidence type="ECO:0000259" key="8">
    <source>
        <dbReference type="Pfam" id="PF02706"/>
    </source>
</evidence>
<organism evidence="10 11">
    <name type="scientific">Idiomarina loihiensis (strain ATCC BAA-735 / DSM 15497 / L2-TR)</name>
    <dbReference type="NCBI Taxonomy" id="283942"/>
    <lineage>
        <taxon>Bacteria</taxon>
        <taxon>Pseudomonadati</taxon>
        <taxon>Pseudomonadota</taxon>
        <taxon>Gammaproteobacteria</taxon>
        <taxon>Alteromonadales</taxon>
        <taxon>Idiomarinaceae</taxon>
        <taxon>Idiomarina</taxon>
    </lineage>
</organism>
<evidence type="ECO:0000256" key="1">
    <source>
        <dbReference type="ARBA" id="ARBA00004651"/>
    </source>
</evidence>
<dbReference type="OrthoDB" id="9775724at2"/>
<gene>
    <name evidence="10" type="ordered locus">IL0539</name>
</gene>